<keyword evidence="2" id="KW-1185">Reference proteome</keyword>
<sequence>MFGLLSIHPPLSRPLLAKSLERPATLPGRFTPDLHSLDAYLSPPFLPYITTRYCLLSRPPENPGSSHNQSAKLLFYLAQNRLVTLLPGPNVSEAYERSTRVP</sequence>
<evidence type="ECO:0000313" key="1">
    <source>
        <dbReference type="EMBL" id="PON76013.1"/>
    </source>
</evidence>
<name>A0A2P5DRU1_TREOI</name>
<gene>
    <name evidence="1" type="ORF">TorRG33x02_244120</name>
</gene>
<protein>
    <submittedName>
        <fullName evidence="1">Uncharacterized protein</fullName>
    </submittedName>
</protein>
<dbReference type="AlphaFoldDB" id="A0A2P5DRU1"/>
<evidence type="ECO:0000313" key="2">
    <source>
        <dbReference type="Proteomes" id="UP000237000"/>
    </source>
</evidence>
<reference evidence="2" key="1">
    <citation type="submission" date="2016-06" db="EMBL/GenBank/DDBJ databases">
        <title>Parallel loss of symbiosis genes in relatives of nitrogen-fixing non-legume Parasponia.</title>
        <authorList>
            <person name="Van Velzen R."/>
            <person name="Holmer R."/>
            <person name="Bu F."/>
            <person name="Rutten L."/>
            <person name="Van Zeijl A."/>
            <person name="Liu W."/>
            <person name="Santuari L."/>
            <person name="Cao Q."/>
            <person name="Sharma T."/>
            <person name="Shen D."/>
            <person name="Roswanjaya Y."/>
            <person name="Wardhani T."/>
            <person name="Kalhor M.S."/>
            <person name="Jansen J."/>
            <person name="Van den Hoogen J."/>
            <person name="Gungor B."/>
            <person name="Hartog M."/>
            <person name="Hontelez J."/>
            <person name="Verver J."/>
            <person name="Yang W.-C."/>
            <person name="Schijlen E."/>
            <person name="Repin R."/>
            <person name="Schilthuizen M."/>
            <person name="Schranz E."/>
            <person name="Heidstra R."/>
            <person name="Miyata K."/>
            <person name="Fedorova E."/>
            <person name="Kohlen W."/>
            <person name="Bisseling T."/>
            <person name="Smit S."/>
            <person name="Geurts R."/>
        </authorList>
    </citation>
    <scope>NUCLEOTIDE SEQUENCE [LARGE SCALE GENOMIC DNA]</scope>
    <source>
        <strain evidence="2">cv. RG33-2</strain>
    </source>
</reference>
<proteinExistence type="predicted"/>
<organism evidence="1 2">
    <name type="scientific">Trema orientale</name>
    <name type="common">Charcoal tree</name>
    <name type="synonym">Celtis orientalis</name>
    <dbReference type="NCBI Taxonomy" id="63057"/>
    <lineage>
        <taxon>Eukaryota</taxon>
        <taxon>Viridiplantae</taxon>
        <taxon>Streptophyta</taxon>
        <taxon>Embryophyta</taxon>
        <taxon>Tracheophyta</taxon>
        <taxon>Spermatophyta</taxon>
        <taxon>Magnoliopsida</taxon>
        <taxon>eudicotyledons</taxon>
        <taxon>Gunneridae</taxon>
        <taxon>Pentapetalae</taxon>
        <taxon>rosids</taxon>
        <taxon>fabids</taxon>
        <taxon>Rosales</taxon>
        <taxon>Cannabaceae</taxon>
        <taxon>Trema</taxon>
    </lineage>
</organism>
<dbReference type="EMBL" id="JXTC01000253">
    <property type="protein sequence ID" value="PON76013.1"/>
    <property type="molecule type" value="Genomic_DNA"/>
</dbReference>
<dbReference type="InParanoid" id="A0A2P5DRU1"/>
<dbReference type="Proteomes" id="UP000237000">
    <property type="component" value="Unassembled WGS sequence"/>
</dbReference>
<accession>A0A2P5DRU1</accession>
<comment type="caution">
    <text evidence="1">The sequence shown here is derived from an EMBL/GenBank/DDBJ whole genome shotgun (WGS) entry which is preliminary data.</text>
</comment>